<dbReference type="InterPro" id="IPR013324">
    <property type="entry name" value="RNA_pol_sigma_r3/r4-like"/>
</dbReference>
<protein>
    <recommendedName>
        <fullName evidence="6">RNA polymerase sigma factor 70 region 4 type 2 domain-containing protein</fullName>
    </recommendedName>
</protein>
<dbReference type="Proteomes" id="UP001501231">
    <property type="component" value="Unassembled WGS sequence"/>
</dbReference>
<sequence length="55" mass="5586">MELVAVDGLPVAQAAAALGMSAVAAGVRLHRARKTVRAALDRRAASVVASWKGTS</sequence>
<dbReference type="Gene3D" id="1.10.10.10">
    <property type="entry name" value="Winged helix-like DNA-binding domain superfamily/Winged helix DNA-binding domain"/>
    <property type="match status" value="1"/>
</dbReference>
<comment type="similarity">
    <text evidence="1">Belongs to the sigma-70 factor family. ECF subfamily.</text>
</comment>
<keyword evidence="2" id="KW-0805">Transcription regulation</keyword>
<organism evidence="7 8">
    <name type="scientific">Actinomadura vinacea</name>
    <dbReference type="NCBI Taxonomy" id="115336"/>
    <lineage>
        <taxon>Bacteria</taxon>
        <taxon>Bacillati</taxon>
        <taxon>Actinomycetota</taxon>
        <taxon>Actinomycetes</taxon>
        <taxon>Streptosporangiales</taxon>
        <taxon>Thermomonosporaceae</taxon>
        <taxon>Actinomadura</taxon>
    </lineage>
</organism>
<feature type="domain" description="RNA polymerase sigma factor 70 region 4 type 2" evidence="6">
    <location>
        <begin position="2"/>
        <end position="35"/>
    </location>
</feature>
<keyword evidence="8" id="KW-1185">Reference proteome</keyword>
<evidence type="ECO:0000256" key="2">
    <source>
        <dbReference type="ARBA" id="ARBA00023015"/>
    </source>
</evidence>
<evidence type="ECO:0000313" key="7">
    <source>
        <dbReference type="EMBL" id="GAA2400542.1"/>
    </source>
</evidence>
<dbReference type="InterPro" id="IPR013249">
    <property type="entry name" value="RNA_pol_sigma70_r4_t2"/>
</dbReference>
<evidence type="ECO:0000313" key="8">
    <source>
        <dbReference type="Proteomes" id="UP001501231"/>
    </source>
</evidence>
<evidence type="ECO:0000256" key="3">
    <source>
        <dbReference type="ARBA" id="ARBA00023082"/>
    </source>
</evidence>
<feature type="transmembrane region" description="Helical" evidence="5">
    <location>
        <begin position="12"/>
        <end position="29"/>
    </location>
</feature>
<keyword evidence="5" id="KW-0812">Transmembrane</keyword>
<gene>
    <name evidence="7" type="ORF">GCM10010191_04660</name>
</gene>
<evidence type="ECO:0000256" key="5">
    <source>
        <dbReference type="SAM" id="Phobius"/>
    </source>
</evidence>
<dbReference type="InterPro" id="IPR036388">
    <property type="entry name" value="WH-like_DNA-bd_sf"/>
</dbReference>
<proteinExistence type="inferred from homology"/>
<keyword evidence="5" id="KW-0472">Membrane</keyword>
<keyword evidence="5" id="KW-1133">Transmembrane helix</keyword>
<evidence type="ECO:0000256" key="4">
    <source>
        <dbReference type="ARBA" id="ARBA00023163"/>
    </source>
</evidence>
<evidence type="ECO:0000256" key="1">
    <source>
        <dbReference type="ARBA" id="ARBA00010641"/>
    </source>
</evidence>
<keyword evidence="4" id="KW-0804">Transcription</keyword>
<dbReference type="RefSeq" id="WP_344586642.1">
    <property type="nucleotide sequence ID" value="NZ_BAAARW010000002.1"/>
</dbReference>
<reference evidence="7 8" key="1">
    <citation type="journal article" date="2019" name="Int. J. Syst. Evol. Microbiol.">
        <title>The Global Catalogue of Microorganisms (GCM) 10K type strain sequencing project: providing services to taxonomists for standard genome sequencing and annotation.</title>
        <authorList>
            <consortium name="The Broad Institute Genomics Platform"/>
            <consortium name="The Broad Institute Genome Sequencing Center for Infectious Disease"/>
            <person name="Wu L."/>
            <person name="Ma J."/>
        </authorList>
    </citation>
    <scope>NUCLEOTIDE SEQUENCE [LARGE SCALE GENOMIC DNA]</scope>
    <source>
        <strain evidence="7 8">JCM 3325</strain>
    </source>
</reference>
<name>A0ABN3IDW5_9ACTN</name>
<dbReference type="SUPFAM" id="SSF88659">
    <property type="entry name" value="Sigma3 and sigma4 domains of RNA polymerase sigma factors"/>
    <property type="match status" value="1"/>
</dbReference>
<evidence type="ECO:0000259" key="6">
    <source>
        <dbReference type="Pfam" id="PF08281"/>
    </source>
</evidence>
<comment type="caution">
    <text evidence="7">The sequence shown here is derived from an EMBL/GenBank/DDBJ whole genome shotgun (WGS) entry which is preliminary data.</text>
</comment>
<accession>A0ABN3IDW5</accession>
<dbReference type="Pfam" id="PF08281">
    <property type="entry name" value="Sigma70_r4_2"/>
    <property type="match status" value="1"/>
</dbReference>
<keyword evidence="3" id="KW-0731">Sigma factor</keyword>
<dbReference type="EMBL" id="BAAARW010000002">
    <property type="protein sequence ID" value="GAA2400542.1"/>
    <property type="molecule type" value="Genomic_DNA"/>
</dbReference>